<evidence type="ECO:0000256" key="1">
    <source>
        <dbReference type="SAM" id="MobiDB-lite"/>
    </source>
</evidence>
<gene>
    <name evidence="2" type="ORF">AVDCRST_MAG08-318</name>
</gene>
<evidence type="ECO:0000313" key="2">
    <source>
        <dbReference type="EMBL" id="CAA9215149.1"/>
    </source>
</evidence>
<name>A0A6J4H7F9_9PROT</name>
<dbReference type="AlphaFoldDB" id="A0A6J4H7F9"/>
<feature type="compositionally biased region" description="Low complexity" evidence="1">
    <location>
        <begin position="32"/>
        <end position="56"/>
    </location>
</feature>
<feature type="region of interest" description="Disordered" evidence="1">
    <location>
        <begin position="1"/>
        <end position="78"/>
    </location>
</feature>
<feature type="compositionally biased region" description="Polar residues" evidence="1">
    <location>
        <begin position="64"/>
        <end position="78"/>
    </location>
</feature>
<sequence length="78" mass="7923">MLPSASWTGSWSSETLSFTSSPVTTAMRSSGKPSRTASAATTRAAAGGLAAPKLPRTGMRCAWQSASTGSNRRSSIGS</sequence>
<organism evidence="2">
    <name type="scientific">uncultured Acetobacteraceae bacterium</name>
    <dbReference type="NCBI Taxonomy" id="169975"/>
    <lineage>
        <taxon>Bacteria</taxon>
        <taxon>Pseudomonadati</taxon>
        <taxon>Pseudomonadota</taxon>
        <taxon>Alphaproteobacteria</taxon>
        <taxon>Acetobacterales</taxon>
        <taxon>Acetobacteraceae</taxon>
        <taxon>environmental samples</taxon>
    </lineage>
</organism>
<dbReference type="EMBL" id="CADCTG010000034">
    <property type="protein sequence ID" value="CAA9215149.1"/>
    <property type="molecule type" value="Genomic_DNA"/>
</dbReference>
<accession>A0A6J4H7F9</accession>
<reference evidence="2" key="1">
    <citation type="submission" date="2020-02" db="EMBL/GenBank/DDBJ databases">
        <authorList>
            <person name="Meier V. D."/>
        </authorList>
    </citation>
    <scope>NUCLEOTIDE SEQUENCE</scope>
    <source>
        <strain evidence="2">AVDCRST_MAG08</strain>
    </source>
</reference>
<protein>
    <submittedName>
        <fullName evidence="2">Uncharacterized protein</fullName>
    </submittedName>
</protein>
<proteinExistence type="predicted"/>
<feature type="compositionally biased region" description="Low complexity" evidence="1">
    <location>
        <begin position="10"/>
        <end position="21"/>
    </location>
</feature>